<dbReference type="KEGG" id="vg:80832281"/>
<evidence type="ECO:0000259" key="1">
    <source>
        <dbReference type="Pfam" id="PF21821"/>
    </source>
</evidence>
<accession>A0A9X9JPP4</accession>
<dbReference type="Proteomes" id="UP001163333">
    <property type="component" value="Segment"/>
</dbReference>
<keyword evidence="3" id="KW-1185">Reference proteome</keyword>
<reference evidence="2" key="1">
    <citation type="submission" date="2022-07" db="EMBL/GenBank/DDBJ databases">
        <authorList>
            <person name="Liu S."/>
        </authorList>
    </citation>
    <scope>NUCLEOTIDE SEQUENCE</scope>
</reference>
<protein>
    <submittedName>
        <fullName evidence="2">Tail tube initiator protein</fullName>
    </submittedName>
</protein>
<proteinExistence type="predicted"/>
<dbReference type="Pfam" id="PF21821">
    <property type="entry name" value="Dit_like"/>
    <property type="match status" value="1"/>
</dbReference>
<dbReference type="EMBL" id="OP056089">
    <property type="protein sequence ID" value="UYD72126.1"/>
    <property type="molecule type" value="Genomic_DNA"/>
</dbReference>
<dbReference type="GeneID" id="80832281"/>
<name>A0A9X9JPP4_9CAUD</name>
<evidence type="ECO:0000313" key="3">
    <source>
        <dbReference type="Proteomes" id="UP001163333"/>
    </source>
</evidence>
<dbReference type="RefSeq" id="YP_010845131.1">
    <property type="nucleotide sequence ID" value="NC_079185.1"/>
</dbReference>
<feature type="domain" description="Dit-like phage tail protein N-terminal" evidence="1">
    <location>
        <begin position="23"/>
        <end position="197"/>
    </location>
</feature>
<sequence>MANKLREFLIAWEENEKWNVLAFDAAITEQHSGAVQVTSYPVDSGFLVSDHAIRQNRVFEAKVLQSNFSMSVSTSRKDFKESFNELMAAVGIANVTYESTVREGRAKYDNESLELPFVDNPVTNAVATALLGQVSMAKVDKTYEVIDRLNQLGTLVHIITMRGIKQNCVIRSYTAMNNVNDSYSLPMQLVFEQLNVVVVNQPEAVPQSTNSSDGGIVSQEQSSGFSAVPAAAFAATALAGLRASSPNEVSPQVSELPVNYAEYDHVEVPYSTEYDTRFVYDNIEYTLGRLKMNEASGLFQTRLQWLSNNEKQYIESITLAAGTNLVAQYGCPLPSLVAANIEERYQDANTSEALRLYVIVDFDDIFVGG</sequence>
<dbReference type="InterPro" id="IPR048494">
    <property type="entry name" value="Dit-like_N"/>
</dbReference>
<organism evidence="2 3">
    <name type="scientific">Vibrio phage vB_VpaM_VPs20</name>
    <dbReference type="NCBI Taxonomy" id="2978980"/>
    <lineage>
        <taxon>Viruses</taxon>
        <taxon>Duplodnaviria</taxon>
        <taxon>Heunggongvirae</taxon>
        <taxon>Uroviricota</taxon>
        <taxon>Caudoviricetes</taxon>
        <taxon>Chaseviridae</taxon>
        <taxon>Nefertitivirinae</taxon>
        <taxon>Liaoningvirus</taxon>
        <taxon>Liaoningvirus VPs20</taxon>
    </lineage>
</organism>
<evidence type="ECO:0000313" key="2">
    <source>
        <dbReference type="EMBL" id="UYD72126.1"/>
    </source>
</evidence>